<dbReference type="PANTHER" id="PTHR15854:SF4">
    <property type="entry name" value="PEROXYNITRITE ISOMERASE THAP4"/>
    <property type="match status" value="1"/>
</dbReference>
<evidence type="ECO:0000313" key="2">
    <source>
        <dbReference type="EMBL" id="CAB4615211.1"/>
    </source>
</evidence>
<dbReference type="InterPro" id="IPR022939">
    <property type="entry name" value="Nb(III)_bact/plant"/>
</dbReference>
<sequence>MFELTPDLPTELVPYAWLIGTWAGAGVGGYPTTESFQFGQEVTFAHDGRPFLSYWSRTWKIDDDGNPIGPLSMESGFWRPQPDNKLEVTMAHPTGVVEIYVGSVNGAQIEIQTDVVARTVTSKEYNAGVRLYGLVEGDLMWAYDMAGVGQNLQSHVSARLKRIG</sequence>
<dbReference type="CDD" id="cd07828">
    <property type="entry name" value="lipocalin_heme-bd-THAP4-like"/>
    <property type="match status" value="1"/>
</dbReference>
<gene>
    <name evidence="2" type="ORF">UFOPK1939_00142</name>
</gene>
<dbReference type="HAMAP" id="MF_01297">
    <property type="entry name" value="nitrobindin"/>
    <property type="match status" value="1"/>
</dbReference>
<dbReference type="AlphaFoldDB" id="A0A6J6HMX6"/>
<feature type="domain" description="THAP4-like heme-binding" evidence="1">
    <location>
        <begin position="11"/>
        <end position="162"/>
    </location>
</feature>
<dbReference type="Gene3D" id="2.40.128.20">
    <property type="match status" value="1"/>
</dbReference>
<evidence type="ECO:0000259" key="1">
    <source>
        <dbReference type="Pfam" id="PF08768"/>
    </source>
</evidence>
<dbReference type="InterPro" id="IPR012674">
    <property type="entry name" value="Calycin"/>
</dbReference>
<protein>
    <submittedName>
        <fullName evidence="2">Unannotated protein</fullName>
    </submittedName>
</protein>
<accession>A0A6J6HMX6</accession>
<organism evidence="2">
    <name type="scientific">freshwater metagenome</name>
    <dbReference type="NCBI Taxonomy" id="449393"/>
    <lineage>
        <taxon>unclassified sequences</taxon>
        <taxon>metagenomes</taxon>
        <taxon>ecological metagenomes</taxon>
    </lineage>
</organism>
<name>A0A6J6HMX6_9ZZZZ</name>
<dbReference type="EMBL" id="CAEZVF010000011">
    <property type="protein sequence ID" value="CAB4615211.1"/>
    <property type="molecule type" value="Genomic_DNA"/>
</dbReference>
<dbReference type="InterPro" id="IPR014878">
    <property type="entry name" value="THAP4-like_heme-bd"/>
</dbReference>
<dbReference type="InterPro" id="IPR045165">
    <property type="entry name" value="Nitrobindin"/>
</dbReference>
<reference evidence="2" key="1">
    <citation type="submission" date="2020-05" db="EMBL/GenBank/DDBJ databases">
        <authorList>
            <person name="Chiriac C."/>
            <person name="Salcher M."/>
            <person name="Ghai R."/>
            <person name="Kavagutti S V."/>
        </authorList>
    </citation>
    <scope>NUCLEOTIDE SEQUENCE</scope>
</reference>
<proteinExistence type="inferred from homology"/>
<dbReference type="SUPFAM" id="SSF50814">
    <property type="entry name" value="Lipocalins"/>
    <property type="match status" value="1"/>
</dbReference>
<dbReference type="Pfam" id="PF08768">
    <property type="entry name" value="THAP4_heme-bd"/>
    <property type="match status" value="1"/>
</dbReference>
<dbReference type="PANTHER" id="PTHR15854">
    <property type="entry name" value="THAP4 PROTEIN"/>
    <property type="match status" value="1"/>
</dbReference>